<evidence type="ECO:0000313" key="2">
    <source>
        <dbReference type="EMBL" id="KAK7230690.1"/>
    </source>
</evidence>
<evidence type="ECO:0000313" key="3">
    <source>
        <dbReference type="Proteomes" id="UP001363151"/>
    </source>
</evidence>
<protein>
    <submittedName>
        <fullName evidence="2">ATP-dependent RNA helicase</fullName>
    </submittedName>
</protein>
<dbReference type="PANTHER" id="PTHR18934:SF136">
    <property type="entry name" value="ATP-DEPENDENT RNA HELICASE DHX35-RELATED"/>
    <property type="match status" value="1"/>
</dbReference>
<organism evidence="2 3">
    <name type="scientific">Aureococcus anophagefferens</name>
    <name type="common">Harmful bloom alga</name>
    <dbReference type="NCBI Taxonomy" id="44056"/>
    <lineage>
        <taxon>Eukaryota</taxon>
        <taxon>Sar</taxon>
        <taxon>Stramenopiles</taxon>
        <taxon>Ochrophyta</taxon>
        <taxon>Pelagophyceae</taxon>
        <taxon>Pelagomonadales</taxon>
        <taxon>Pelagomonadaceae</taxon>
        <taxon>Aureococcus</taxon>
    </lineage>
</organism>
<dbReference type="GO" id="GO:0004386">
    <property type="term" value="F:helicase activity"/>
    <property type="evidence" value="ECO:0007669"/>
    <property type="project" value="UniProtKB-KW"/>
</dbReference>
<feature type="region of interest" description="Disordered" evidence="1">
    <location>
        <begin position="195"/>
        <end position="224"/>
    </location>
</feature>
<gene>
    <name evidence="2" type="primary">DHX35</name>
    <name evidence="2" type="ORF">SO694_00078123</name>
</gene>
<keyword evidence="2" id="KW-0067">ATP-binding</keyword>
<dbReference type="Gene3D" id="3.40.50.300">
    <property type="entry name" value="P-loop containing nucleotide triphosphate hydrolases"/>
    <property type="match status" value="2"/>
</dbReference>
<proteinExistence type="predicted"/>
<feature type="region of interest" description="Disordered" evidence="1">
    <location>
        <begin position="244"/>
        <end position="276"/>
    </location>
</feature>
<dbReference type="SUPFAM" id="SSF52540">
    <property type="entry name" value="P-loop containing nucleoside triphosphate hydrolases"/>
    <property type="match status" value="1"/>
</dbReference>
<keyword evidence="2" id="KW-0347">Helicase</keyword>
<dbReference type="EMBL" id="JBBJCI010000426">
    <property type="protein sequence ID" value="KAK7230690.1"/>
    <property type="molecule type" value="Genomic_DNA"/>
</dbReference>
<feature type="compositionally biased region" description="Low complexity" evidence="1">
    <location>
        <begin position="262"/>
        <end position="276"/>
    </location>
</feature>
<evidence type="ECO:0000256" key="1">
    <source>
        <dbReference type="SAM" id="MobiDB-lite"/>
    </source>
</evidence>
<keyword evidence="2" id="KW-0547">Nucleotide-binding</keyword>
<dbReference type="InterPro" id="IPR027417">
    <property type="entry name" value="P-loop_NTPase"/>
</dbReference>
<sequence length="276" mass="30007">MSSRHVPIAAHRETLLWALENRSALVVVGETGCGKSTQLPKYLIEAGWAAPPRVVVVDEAHERSLATDLLLGLLKKASRARAALGDALRASRSATRAQNEKTRAFRDDLVSLDGDHATYGACLRRFLELRDARADPLPFCAARLDLSALPARARARPKLEKWLAAFAKSDGTALASCGDDPDPPRRALVAGFFARPPRPDATTYRRSRGPRGRPPPPVDPRRVRHAAGPWRFCDFALDDDGATVARAGESSRRPQVKLPISATRRAAVAGPPRGRK</sequence>
<keyword evidence="3" id="KW-1185">Reference proteome</keyword>
<name>A0ABR1FH30_AURAN</name>
<accession>A0ABR1FH30</accession>
<keyword evidence="2" id="KW-0378">Hydrolase</keyword>
<dbReference type="PANTHER" id="PTHR18934">
    <property type="entry name" value="ATP-DEPENDENT RNA HELICASE"/>
    <property type="match status" value="1"/>
</dbReference>
<reference evidence="2 3" key="1">
    <citation type="submission" date="2024-03" db="EMBL/GenBank/DDBJ databases">
        <title>Aureococcus anophagefferens CCMP1851 and Kratosvirus quantuckense: Draft genome of a second virus-susceptible host strain in the model system.</title>
        <authorList>
            <person name="Chase E."/>
            <person name="Truchon A.R."/>
            <person name="Schepens W."/>
            <person name="Wilhelm S.W."/>
        </authorList>
    </citation>
    <scope>NUCLEOTIDE SEQUENCE [LARGE SCALE GENOMIC DNA]</scope>
    <source>
        <strain evidence="2 3">CCMP1851</strain>
    </source>
</reference>
<dbReference type="Proteomes" id="UP001363151">
    <property type="component" value="Unassembled WGS sequence"/>
</dbReference>
<comment type="caution">
    <text evidence="2">The sequence shown here is derived from an EMBL/GenBank/DDBJ whole genome shotgun (WGS) entry which is preliminary data.</text>
</comment>